<dbReference type="Proteomes" id="UP000488299">
    <property type="component" value="Unassembled WGS sequence"/>
</dbReference>
<gene>
    <name evidence="2" type="ORF">F5984_22795</name>
</gene>
<evidence type="ECO:0000313" key="3">
    <source>
        <dbReference type="Proteomes" id="UP000488299"/>
    </source>
</evidence>
<protein>
    <submittedName>
        <fullName evidence="2">Gluconolaconase</fullName>
    </submittedName>
</protein>
<dbReference type="SUPFAM" id="SSF63829">
    <property type="entry name" value="Calcium-dependent phosphotriesterase"/>
    <property type="match status" value="1"/>
</dbReference>
<feature type="chain" id="PRO_5029892993" evidence="1">
    <location>
        <begin position="25"/>
        <end position="333"/>
    </location>
</feature>
<dbReference type="PROSITE" id="PS51257">
    <property type="entry name" value="PROKAR_LIPOPROTEIN"/>
    <property type="match status" value="1"/>
</dbReference>
<dbReference type="PANTHER" id="PTHR31460:SF3">
    <property type="entry name" value="MESOCENTIN"/>
    <property type="match status" value="1"/>
</dbReference>
<name>A0A7J5TTD0_9BACT</name>
<comment type="caution">
    <text evidence="2">The sequence shown here is derived from an EMBL/GenBank/DDBJ whole genome shotgun (WGS) entry which is preliminary data.</text>
</comment>
<dbReference type="EMBL" id="WELI01000012">
    <property type="protein sequence ID" value="KAB7727067.1"/>
    <property type="molecule type" value="Genomic_DNA"/>
</dbReference>
<accession>A0A7J5TTD0</accession>
<evidence type="ECO:0000313" key="2">
    <source>
        <dbReference type="EMBL" id="KAB7727067.1"/>
    </source>
</evidence>
<reference evidence="2 3" key="1">
    <citation type="submission" date="2019-10" db="EMBL/GenBank/DDBJ databases">
        <title>Rudanella paleaurantiibacter sp. nov., isolated from sludge.</title>
        <authorList>
            <person name="Xu S.Q."/>
        </authorList>
    </citation>
    <scope>NUCLEOTIDE SEQUENCE [LARGE SCALE GENOMIC DNA]</scope>
    <source>
        <strain evidence="2 3">HX-22-17</strain>
    </source>
</reference>
<dbReference type="PANTHER" id="PTHR31460">
    <property type="match status" value="1"/>
</dbReference>
<dbReference type="PROSITE" id="PS51450">
    <property type="entry name" value="LRR"/>
    <property type="match status" value="1"/>
</dbReference>
<dbReference type="InterPro" id="IPR001611">
    <property type="entry name" value="Leu-rich_rpt"/>
</dbReference>
<sequence length="333" mass="35354">MNAFVCRLGRVSALLLSAWFGLTACNNPDPNLLAPDFGDRITFMSARQYPEGITFSPVLNRFLVTSITQGKVGTVDDDGEYMDLFSDAQLISAIGIKEFGGKIYVCNGDQGVSSKSTAQSRLRTAGLFVYNLATNQVERRTDLAALLPNSQHFANDVALDPQGVAYVTDSFAPVVYRVGADGQASVLVNDPVLAPPTGQFGLNGIVYHPGNFLIVAKAATGQLYKINLASNNAITEITGLPTLTGADGMTLIGADLYVVNNRNRVTQLRSSDNWATASTVKVDEAGYEGATTNAAFNGQIYTLNGRIGEVGAAAMAGNPASLTASSYTIQRFR</sequence>
<proteinExistence type="predicted"/>
<evidence type="ECO:0000256" key="1">
    <source>
        <dbReference type="SAM" id="SignalP"/>
    </source>
</evidence>
<feature type="signal peptide" evidence="1">
    <location>
        <begin position="1"/>
        <end position="24"/>
    </location>
</feature>
<dbReference type="RefSeq" id="WP_152126530.1">
    <property type="nucleotide sequence ID" value="NZ_WELI01000012.1"/>
</dbReference>
<keyword evidence="1" id="KW-0732">Signal</keyword>
<organism evidence="2 3">
    <name type="scientific">Rudanella paleaurantiibacter</name>
    <dbReference type="NCBI Taxonomy" id="2614655"/>
    <lineage>
        <taxon>Bacteria</taxon>
        <taxon>Pseudomonadati</taxon>
        <taxon>Bacteroidota</taxon>
        <taxon>Cytophagia</taxon>
        <taxon>Cytophagales</taxon>
        <taxon>Cytophagaceae</taxon>
        <taxon>Rudanella</taxon>
    </lineage>
</organism>
<keyword evidence="3" id="KW-1185">Reference proteome</keyword>
<dbReference type="AlphaFoldDB" id="A0A7J5TTD0"/>
<dbReference type="Gene3D" id="2.120.10.30">
    <property type="entry name" value="TolB, C-terminal domain"/>
    <property type="match status" value="1"/>
</dbReference>
<dbReference type="InterPro" id="IPR053224">
    <property type="entry name" value="Sensory_adhesion_molecule"/>
</dbReference>
<dbReference type="InterPro" id="IPR011042">
    <property type="entry name" value="6-blade_b-propeller_TolB-like"/>
</dbReference>